<evidence type="ECO:0000313" key="2">
    <source>
        <dbReference type="EMBL" id="TCS85323.1"/>
    </source>
</evidence>
<dbReference type="InterPro" id="IPR032309">
    <property type="entry name" value="DUF4983"/>
</dbReference>
<dbReference type="Gene3D" id="2.60.120.200">
    <property type="match status" value="1"/>
</dbReference>
<dbReference type="GO" id="GO:0005975">
    <property type="term" value="P:carbohydrate metabolic process"/>
    <property type="evidence" value="ECO:0007669"/>
    <property type="project" value="UniProtKB-ARBA"/>
</dbReference>
<dbReference type="InterPro" id="IPR013320">
    <property type="entry name" value="ConA-like_dom_sf"/>
</dbReference>
<dbReference type="Pfam" id="PF16356">
    <property type="entry name" value="DUF4983"/>
    <property type="match status" value="1"/>
</dbReference>
<dbReference type="Proteomes" id="UP000295807">
    <property type="component" value="Unassembled WGS sequence"/>
</dbReference>
<dbReference type="SUPFAM" id="SSF49899">
    <property type="entry name" value="Concanavalin A-like lectins/glucanases"/>
    <property type="match status" value="1"/>
</dbReference>
<evidence type="ECO:0000313" key="3">
    <source>
        <dbReference type="Proteomes" id="UP000295807"/>
    </source>
</evidence>
<protein>
    <submittedName>
        <fullName evidence="2">Type I phosphodiesterase/nucleotide pyrophosphatase</fullName>
    </submittedName>
</protein>
<feature type="domain" description="DUF4983" evidence="1">
    <location>
        <begin position="468"/>
        <end position="558"/>
    </location>
</feature>
<organism evidence="2 3">
    <name type="scientific">Anseongella ginsenosidimutans</name>
    <dbReference type="NCBI Taxonomy" id="496056"/>
    <lineage>
        <taxon>Bacteria</taxon>
        <taxon>Pseudomonadati</taxon>
        <taxon>Bacteroidota</taxon>
        <taxon>Sphingobacteriia</taxon>
        <taxon>Sphingobacteriales</taxon>
        <taxon>Sphingobacteriaceae</taxon>
        <taxon>Anseongella</taxon>
    </lineage>
</organism>
<dbReference type="GO" id="GO:0004553">
    <property type="term" value="F:hydrolase activity, hydrolyzing O-glycosyl compounds"/>
    <property type="evidence" value="ECO:0007669"/>
    <property type="project" value="UniProtKB-ARBA"/>
</dbReference>
<comment type="caution">
    <text evidence="2">The sequence shown here is derived from an EMBL/GenBank/DDBJ whole genome shotgun (WGS) entry which is preliminary data.</text>
</comment>
<reference evidence="2 3" key="1">
    <citation type="submission" date="2019-03" db="EMBL/GenBank/DDBJ databases">
        <title>Genomic Encyclopedia of Type Strains, Phase IV (KMG-IV): sequencing the most valuable type-strain genomes for metagenomic binning, comparative biology and taxonomic classification.</title>
        <authorList>
            <person name="Goeker M."/>
        </authorList>
    </citation>
    <scope>NUCLEOTIDE SEQUENCE [LARGE SCALE GENOMIC DNA]</scope>
    <source>
        <strain evidence="2 3">DSM 21100</strain>
    </source>
</reference>
<evidence type="ECO:0000259" key="1">
    <source>
        <dbReference type="Pfam" id="PF16356"/>
    </source>
</evidence>
<dbReference type="Gene3D" id="3.40.720.10">
    <property type="entry name" value="Alkaline Phosphatase, subunit A"/>
    <property type="match status" value="1"/>
</dbReference>
<proteinExistence type="predicted"/>
<sequence length="561" mass="61954">MLGVLVACNEGFERVLPERDYTDTTSAIGKRAKVLYLIVDGARGQSVRSAGAENLQSLLDHSIYSFNSLSDTLALNGTTWAGMLTGVPKEKHGVLDNNFTSDSLDKYPVVFERIKAASPERRIAAFSTSTAFKNNLTDGADVKEAFSTDEAVKDAVIEELGMDTASVVLGQFSLVDAAGAQFGYDVSVPQYKEAILQFDEYLGEILTALRAREDYAQEDWLVVITSNRGGDFPIDPSEDDNTIFSEPAVNTFVVLYNPDYQPTLVGKPYTGNRYVGDFVRLRGQDAGAINAIVPDDRGLYDFGDTVEFTVELKVKVMPGNQGNYRYAYPSILAKRASFNPGQVGWLIFLEQDYWMINFGQTGKGNQQVRGTPISDGTWHSIAAVVLNREISGVKRRVVRTFTDGVFNNEMILPADWGNINTSAPLTMGFLPGSISQGPADVYMGDVRIWLAELPDEIISQYACDTFVDESHPYFLYLAGYWPCNDGSGGVFKDYSAAENDFQLQGSYGWENINELICPPSSSDLADLVPGNRDIPLIILSWLNISSRQEWGMDGRVWIDNY</sequence>
<gene>
    <name evidence="2" type="ORF">EDD80_11360</name>
</gene>
<dbReference type="SUPFAM" id="SSF53649">
    <property type="entry name" value="Alkaline phosphatase-like"/>
    <property type="match status" value="1"/>
</dbReference>
<keyword evidence="3" id="KW-1185">Reference proteome</keyword>
<dbReference type="Pfam" id="PF13385">
    <property type="entry name" value="Laminin_G_3"/>
    <property type="match status" value="1"/>
</dbReference>
<dbReference type="EMBL" id="SMAD01000013">
    <property type="protein sequence ID" value="TCS85323.1"/>
    <property type="molecule type" value="Genomic_DNA"/>
</dbReference>
<dbReference type="AlphaFoldDB" id="A0A4R3KM69"/>
<name>A0A4R3KM69_9SPHI</name>
<dbReference type="InterPro" id="IPR017850">
    <property type="entry name" value="Alkaline_phosphatase_core_sf"/>
</dbReference>
<accession>A0A4R3KM69</accession>